<reference evidence="1 2" key="1">
    <citation type="submission" date="2017-05" db="EMBL/GenBank/DDBJ databases">
        <authorList>
            <person name="Varghese N."/>
            <person name="Submissions S."/>
        </authorList>
    </citation>
    <scope>NUCLEOTIDE SEQUENCE [LARGE SCALE GENOMIC DNA]</scope>
    <source>
        <strain evidence="1 2">DSM 27040</strain>
    </source>
</reference>
<dbReference type="RefSeq" id="WP_142531903.1">
    <property type="nucleotide sequence ID" value="NZ_FXTB01000001.1"/>
</dbReference>
<evidence type="ECO:0008006" key="3">
    <source>
        <dbReference type="Google" id="ProtNLM"/>
    </source>
</evidence>
<evidence type="ECO:0000313" key="1">
    <source>
        <dbReference type="EMBL" id="SMO40266.1"/>
    </source>
</evidence>
<dbReference type="Pfam" id="PF18849">
    <property type="entry name" value="baeRF_family7"/>
    <property type="match status" value="1"/>
</dbReference>
<organism evidence="1 2">
    <name type="scientific">Saccharicrinis carchari</name>
    <dbReference type="NCBI Taxonomy" id="1168039"/>
    <lineage>
        <taxon>Bacteria</taxon>
        <taxon>Pseudomonadati</taxon>
        <taxon>Bacteroidota</taxon>
        <taxon>Bacteroidia</taxon>
        <taxon>Marinilabiliales</taxon>
        <taxon>Marinilabiliaceae</taxon>
        <taxon>Saccharicrinis</taxon>
    </lineage>
</organism>
<dbReference type="Proteomes" id="UP000319040">
    <property type="component" value="Unassembled WGS sequence"/>
</dbReference>
<proteinExistence type="predicted"/>
<dbReference type="OrthoDB" id="4393931at2"/>
<dbReference type="EMBL" id="FXTB01000001">
    <property type="protein sequence ID" value="SMO40266.1"/>
    <property type="molecule type" value="Genomic_DNA"/>
</dbReference>
<dbReference type="AlphaFoldDB" id="A0A521AZN3"/>
<evidence type="ECO:0000313" key="2">
    <source>
        <dbReference type="Proteomes" id="UP000319040"/>
    </source>
</evidence>
<name>A0A521AZN3_SACCC</name>
<dbReference type="InterPro" id="IPR040837">
    <property type="entry name" value="Bact_RF_family7"/>
</dbReference>
<accession>A0A521AZN3</accession>
<gene>
    <name evidence="1" type="ORF">SAMN06265379_101544</name>
</gene>
<keyword evidence="2" id="KW-1185">Reference proteome</keyword>
<protein>
    <recommendedName>
        <fullName evidence="3">ERF1 domain-containing protein 3</fullName>
    </recommendedName>
</protein>
<sequence length="385" mass="44103">MKLISKKEINELHDVQQENCISIFIPTHRAGKKVLQQEDALALKNQLKEVKIKLEKKGIHADDIDNITAPVQQLIDDTSFWREQSDGLAIFIADGFLKIYSLPIYFKEFNYISNSFYLKPLMPMFVGDGSFYLLMLERSNVKLYECTQHSLTEIRIEDLIPETKQDRVGYDYEQKNLQFRTGQGGSGQAMYHGQEAATGKRENEIKKYMRAINDGLAPLFREENKPMVIAAQRPLFDTYREVNTYPNVMEENLNVDFSDTDIFEAHELAWEMVAPVFDQKRKDKIALFFEVQGTGKTAIGIDKIIPAAIDGRIDALFCENKSDIFGNYKEENNAIVVTQSEEVANTKSLMNVAAIKTFLNGGDVYLLDKEEMPNPNSRINALYRY</sequence>